<name>A0A975G237_9CAUL</name>
<evidence type="ECO:0000313" key="3">
    <source>
        <dbReference type="Proteomes" id="UP000676409"/>
    </source>
</evidence>
<keyword evidence="1" id="KW-0812">Transmembrane</keyword>
<dbReference type="RefSeq" id="WP_211938636.1">
    <property type="nucleotide sequence ID" value="NZ_CP073078.1"/>
</dbReference>
<organism evidence="2 3">
    <name type="scientific">Phenylobacterium montanum</name>
    <dbReference type="NCBI Taxonomy" id="2823693"/>
    <lineage>
        <taxon>Bacteria</taxon>
        <taxon>Pseudomonadati</taxon>
        <taxon>Pseudomonadota</taxon>
        <taxon>Alphaproteobacteria</taxon>
        <taxon>Caulobacterales</taxon>
        <taxon>Caulobacteraceae</taxon>
        <taxon>Phenylobacterium</taxon>
    </lineage>
</organism>
<dbReference type="KEGG" id="caul:KCG34_01455"/>
<keyword evidence="1" id="KW-0472">Membrane</keyword>
<protein>
    <submittedName>
        <fullName evidence="2">Flp family type IVb pilin</fullName>
    </submittedName>
</protein>
<keyword evidence="3" id="KW-1185">Reference proteome</keyword>
<dbReference type="EMBL" id="CP073078">
    <property type="protein sequence ID" value="QUD88586.1"/>
    <property type="molecule type" value="Genomic_DNA"/>
</dbReference>
<evidence type="ECO:0000313" key="2">
    <source>
        <dbReference type="EMBL" id="QUD88586.1"/>
    </source>
</evidence>
<accession>A0A975G237</accession>
<dbReference type="AlphaFoldDB" id="A0A975G237"/>
<evidence type="ECO:0000256" key="1">
    <source>
        <dbReference type="SAM" id="Phobius"/>
    </source>
</evidence>
<sequence>MPKVIAFLNAESGAAAAEYVLILAVLGAATVAAVTNFGGDLSDALNRAAATLSNFSF</sequence>
<dbReference type="Proteomes" id="UP000676409">
    <property type="component" value="Chromosome"/>
</dbReference>
<feature type="transmembrane region" description="Helical" evidence="1">
    <location>
        <begin position="20"/>
        <end position="38"/>
    </location>
</feature>
<proteinExistence type="predicted"/>
<gene>
    <name evidence="2" type="ORF">KCG34_01455</name>
</gene>
<keyword evidence="1" id="KW-1133">Transmembrane helix</keyword>
<reference evidence="2" key="1">
    <citation type="submission" date="2021-04" db="EMBL/GenBank/DDBJ databases">
        <title>The complete genome sequence of Caulobacter sp. S6.</title>
        <authorList>
            <person name="Tang Y."/>
            <person name="Ouyang W."/>
            <person name="Liu Q."/>
            <person name="Huang B."/>
            <person name="Guo Z."/>
            <person name="Lei P."/>
        </authorList>
    </citation>
    <scope>NUCLEOTIDE SEQUENCE</scope>
    <source>
        <strain evidence="2">S6</strain>
    </source>
</reference>